<feature type="domain" description="VTT" evidence="8">
    <location>
        <begin position="31"/>
        <end position="155"/>
    </location>
</feature>
<evidence type="ECO:0000313" key="10">
    <source>
        <dbReference type="Proteomes" id="UP000177141"/>
    </source>
</evidence>
<evidence type="ECO:0000256" key="4">
    <source>
        <dbReference type="ARBA" id="ARBA00022692"/>
    </source>
</evidence>
<evidence type="ECO:0000256" key="5">
    <source>
        <dbReference type="ARBA" id="ARBA00022989"/>
    </source>
</evidence>
<feature type="transmembrane region" description="Helical" evidence="7">
    <location>
        <begin position="51"/>
        <end position="73"/>
    </location>
</feature>
<dbReference type="Pfam" id="PF09335">
    <property type="entry name" value="VTT_dom"/>
    <property type="match status" value="1"/>
</dbReference>
<keyword evidence="6 7" id="KW-0472">Membrane</keyword>
<organism evidence="9 10">
    <name type="scientific">Candidatus Roizmanbacteria bacterium RIFCSPLOWO2_01_FULL_38_12</name>
    <dbReference type="NCBI Taxonomy" id="1802061"/>
    <lineage>
        <taxon>Bacteria</taxon>
        <taxon>Candidatus Roizmaniibacteriota</taxon>
    </lineage>
</organism>
<keyword evidence="3 7" id="KW-1003">Cell membrane</keyword>
<keyword evidence="4 7" id="KW-0812">Transmembrane</keyword>
<evidence type="ECO:0000256" key="2">
    <source>
        <dbReference type="ARBA" id="ARBA00010792"/>
    </source>
</evidence>
<dbReference type="InterPro" id="IPR032818">
    <property type="entry name" value="DedA-like"/>
</dbReference>
<evidence type="ECO:0000313" key="9">
    <source>
        <dbReference type="EMBL" id="OGK45773.1"/>
    </source>
</evidence>
<reference evidence="9 10" key="1">
    <citation type="journal article" date="2016" name="Nat. Commun.">
        <title>Thousands of microbial genomes shed light on interconnected biogeochemical processes in an aquifer system.</title>
        <authorList>
            <person name="Anantharaman K."/>
            <person name="Brown C.T."/>
            <person name="Hug L.A."/>
            <person name="Sharon I."/>
            <person name="Castelle C.J."/>
            <person name="Probst A.J."/>
            <person name="Thomas B.C."/>
            <person name="Singh A."/>
            <person name="Wilkins M.J."/>
            <person name="Karaoz U."/>
            <person name="Brodie E.L."/>
            <person name="Williams K.H."/>
            <person name="Hubbard S.S."/>
            <person name="Banfield J.F."/>
        </authorList>
    </citation>
    <scope>NUCLEOTIDE SEQUENCE [LARGE SCALE GENOMIC DNA]</scope>
</reference>
<feature type="transmembrane region" description="Helical" evidence="7">
    <location>
        <begin position="141"/>
        <end position="162"/>
    </location>
</feature>
<feature type="transmembrane region" description="Helical" evidence="7">
    <location>
        <begin position="12"/>
        <end position="31"/>
    </location>
</feature>
<dbReference type="EMBL" id="MGAL01000050">
    <property type="protein sequence ID" value="OGK45773.1"/>
    <property type="molecule type" value="Genomic_DNA"/>
</dbReference>
<evidence type="ECO:0000256" key="3">
    <source>
        <dbReference type="ARBA" id="ARBA00022475"/>
    </source>
</evidence>
<dbReference type="AlphaFoldDB" id="A0A1F7IQY9"/>
<dbReference type="PANTHER" id="PTHR30353">
    <property type="entry name" value="INNER MEMBRANE PROTEIN DEDA-RELATED"/>
    <property type="match status" value="1"/>
</dbReference>
<accession>A0A1F7IQY9</accession>
<sequence length="199" mass="22246">MHLETILPTIGYIGIFAVIFAESGLFIGFFLPGDSLLFTAGFLASQGIFDIKLLSMLCFIAAVTGDSVGYAFGRHIGPRLFTREDSWLFHRKHLARAQHFYEKYGKKTIVIARFMPIVRTFAPIVAGIGNMHYRTFVTYNIIGGFLWGVGVTVTGFFLGKVIPDVDKYLIPIVIVIIIASILPSVIHLIKERNKPSEEY</sequence>
<comment type="subcellular location">
    <subcellularLocation>
        <location evidence="1 7">Cell membrane</location>
        <topology evidence="1 7">Multi-pass membrane protein</topology>
    </subcellularLocation>
</comment>
<dbReference type="GO" id="GO:0005886">
    <property type="term" value="C:plasma membrane"/>
    <property type="evidence" value="ECO:0007669"/>
    <property type="project" value="UniProtKB-SubCell"/>
</dbReference>
<dbReference type="Proteomes" id="UP000177141">
    <property type="component" value="Unassembled WGS sequence"/>
</dbReference>
<dbReference type="STRING" id="1802061.A3A93_05125"/>
<evidence type="ECO:0000256" key="6">
    <source>
        <dbReference type="ARBA" id="ARBA00023136"/>
    </source>
</evidence>
<evidence type="ECO:0000256" key="7">
    <source>
        <dbReference type="RuleBase" id="RU367016"/>
    </source>
</evidence>
<gene>
    <name evidence="9" type="ORF">A3A93_05125</name>
</gene>
<evidence type="ECO:0000259" key="8">
    <source>
        <dbReference type="Pfam" id="PF09335"/>
    </source>
</evidence>
<comment type="caution">
    <text evidence="9">The sequence shown here is derived from an EMBL/GenBank/DDBJ whole genome shotgun (WGS) entry which is preliminary data.</text>
</comment>
<proteinExistence type="inferred from homology"/>
<dbReference type="PANTHER" id="PTHR30353:SF0">
    <property type="entry name" value="TRANSMEMBRANE PROTEIN"/>
    <property type="match status" value="1"/>
</dbReference>
<evidence type="ECO:0000256" key="1">
    <source>
        <dbReference type="ARBA" id="ARBA00004651"/>
    </source>
</evidence>
<name>A0A1F7IQY9_9BACT</name>
<feature type="transmembrane region" description="Helical" evidence="7">
    <location>
        <begin position="168"/>
        <end position="189"/>
    </location>
</feature>
<comment type="similarity">
    <text evidence="2 7">Belongs to the DedA family.</text>
</comment>
<protein>
    <recommendedName>
        <fullName evidence="8">VTT domain-containing protein</fullName>
    </recommendedName>
</protein>
<keyword evidence="5 7" id="KW-1133">Transmembrane helix</keyword>
<dbReference type="InterPro" id="IPR032816">
    <property type="entry name" value="VTT_dom"/>
</dbReference>